<dbReference type="InterPro" id="IPR052076">
    <property type="entry name" value="TRP_cation_channel"/>
</dbReference>
<evidence type="ECO:0000256" key="2">
    <source>
        <dbReference type="ARBA" id="ARBA00022448"/>
    </source>
</evidence>
<evidence type="ECO:0000256" key="13">
    <source>
        <dbReference type="SAM" id="Phobius"/>
    </source>
</evidence>
<dbReference type="InterPro" id="IPR036770">
    <property type="entry name" value="Ankyrin_rpt-contain_sf"/>
</dbReference>
<dbReference type="InterPro" id="IPR002110">
    <property type="entry name" value="Ankyrin_rpt"/>
</dbReference>
<keyword evidence="5" id="KW-0677">Repeat</keyword>
<dbReference type="Gene3D" id="1.25.40.20">
    <property type="entry name" value="Ankyrin repeat-containing domain"/>
    <property type="match status" value="5"/>
</dbReference>
<dbReference type="GO" id="GO:1902495">
    <property type="term" value="C:transmembrane transporter complex"/>
    <property type="evidence" value="ECO:0007669"/>
    <property type="project" value="TreeGrafter"/>
</dbReference>
<feature type="transmembrane region" description="Helical" evidence="13">
    <location>
        <begin position="991"/>
        <end position="1008"/>
    </location>
</feature>
<keyword evidence="11" id="KW-0175">Coiled coil</keyword>
<keyword evidence="7" id="KW-0040">ANK repeat</keyword>
<keyword evidence="9 13" id="KW-0472">Membrane</keyword>
<evidence type="ECO:0000256" key="1">
    <source>
        <dbReference type="ARBA" id="ARBA00004141"/>
    </source>
</evidence>
<dbReference type="Proteomes" id="UP000749559">
    <property type="component" value="Unassembled WGS sequence"/>
</dbReference>
<dbReference type="Gene3D" id="1.10.287.70">
    <property type="match status" value="1"/>
</dbReference>
<dbReference type="Pfam" id="PF00023">
    <property type="entry name" value="Ank"/>
    <property type="match status" value="2"/>
</dbReference>
<reference evidence="15" key="1">
    <citation type="submission" date="2022-03" db="EMBL/GenBank/DDBJ databases">
        <authorList>
            <person name="Martin C."/>
        </authorList>
    </citation>
    <scope>NUCLEOTIDE SEQUENCE</scope>
</reference>
<evidence type="ECO:0000256" key="6">
    <source>
        <dbReference type="ARBA" id="ARBA00022989"/>
    </source>
</evidence>
<feature type="transmembrane region" description="Helical" evidence="13">
    <location>
        <begin position="885"/>
        <end position="907"/>
    </location>
</feature>
<evidence type="ECO:0000259" key="14">
    <source>
        <dbReference type="Pfam" id="PF00520"/>
    </source>
</evidence>
<proteinExistence type="predicted"/>
<keyword evidence="2" id="KW-0813">Transport</keyword>
<feature type="transmembrane region" description="Helical" evidence="13">
    <location>
        <begin position="1123"/>
        <end position="1148"/>
    </location>
</feature>
<evidence type="ECO:0000313" key="16">
    <source>
        <dbReference type="Proteomes" id="UP000749559"/>
    </source>
</evidence>
<evidence type="ECO:0000256" key="8">
    <source>
        <dbReference type="ARBA" id="ARBA00023065"/>
    </source>
</evidence>
<dbReference type="PROSITE" id="PS50297">
    <property type="entry name" value="ANK_REP_REGION"/>
    <property type="match status" value="12"/>
</dbReference>
<comment type="subcellular location">
    <subcellularLocation>
        <location evidence="1">Membrane</location>
        <topology evidence="1">Multi-pass membrane protein</topology>
    </subcellularLocation>
</comment>
<keyword evidence="3" id="KW-0716">Sensory transduction</keyword>
<feature type="transmembrane region" description="Helical" evidence="13">
    <location>
        <begin position="1020"/>
        <end position="1040"/>
    </location>
</feature>
<dbReference type="PANTHER" id="PTHR47143:SF3">
    <property type="entry name" value="PWWP DOMAIN-CONTAINING PROTEIN"/>
    <property type="match status" value="1"/>
</dbReference>
<organism evidence="15 16">
    <name type="scientific">Owenia fusiformis</name>
    <name type="common">Polychaete worm</name>
    <dbReference type="NCBI Taxonomy" id="6347"/>
    <lineage>
        <taxon>Eukaryota</taxon>
        <taxon>Metazoa</taxon>
        <taxon>Spiralia</taxon>
        <taxon>Lophotrochozoa</taxon>
        <taxon>Annelida</taxon>
        <taxon>Polychaeta</taxon>
        <taxon>Sedentaria</taxon>
        <taxon>Canalipalpata</taxon>
        <taxon>Sabellida</taxon>
        <taxon>Oweniida</taxon>
        <taxon>Oweniidae</taxon>
        <taxon>Owenia</taxon>
    </lineage>
</organism>
<keyword evidence="8" id="KW-0406">Ion transport</keyword>
<evidence type="ECO:0000256" key="11">
    <source>
        <dbReference type="SAM" id="Coils"/>
    </source>
</evidence>
<dbReference type="Pfam" id="PF13637">
    <property type="entry name" value="Ank_4"/>
    <property type="match status" value="1"/>
</dbReference>
<feature type="compositionally biased region" description="Basic and acidic residues" evidence="12">
    <location>
        <begin position="230"/>
        <end position="240"/>
    </location>
</feature>
<dbReference type="EMBL" id="CAIIXF020000011">
    <property type="protein sequence ID" value="CAH1799595.1"/>
    <property type="molecule type" value="Genomic_DNA"/>
</dbReference>
<evidence type="ECO:0000256" key="5">
    <source>
        <dbReference type="ARBA" id="ARBA00022737"/>
    </source>
</evidence>
<name>A0A8J1TB96_OWEFU</name>
<dbReference type="PANTHER" id="PTHR47143">
    <property type="entry name" value="TRANSIENT RECEPTOR POTENTIAL CATION CHANNEL PROTEIN PAINLESS"/>
    <property type="match status" value="1"/>
</dbReference>
<protein>
    <recommendedName>
        <fullName evidence="14">Ion transport domain-containing protein</fullName>
    </recommendedName>
</protein>
<dbReference type="SMART" id="SM00248">
    <property type="entry name" value="ANK"/>
    <property type="match status" value="15"/>
</dbReference>
<dbReference type="OrthoDB" id="1661883at2759"/>
<keyword evidence="4 13" id="KW-0812">Transmembrane</keyword>
<sequence length="1286" mass="145260">MNGRTTGSSRPNSAVLYHSLGNISSEEEPTIALPAVVDPERDMSNVTNITVGGVPDSSEVDGPTQTNENGKQKPNIDFYDPNNQEHDGMEMSPMGGLDRQGTLIDPKESMRRAESVETLNLTLHQCARDGNLDNMKRYLQGMTGNIKRKINAVDEDKLSALHYAARYNHVDIVKLLIDKGADINMKGDDDARPLHYAARYKPQRLHAAASSATTPDDETDASTVVSASDVHGEGGPRDTPENIDIDVMGLNISNSVILHLLSRNADVNARDAYGSTPLHYAATRGNEVAVAELLTSKTILIEAVDLQQMTALHQAATHDEKEVARMLIEHGANLRCADEDGATPLHYACSEGNEEVVQMLFDAGEKLDGWVTISQMVTDQDYERNTALHLAVVNQNYEVVKICLKKGSDVNTHRLHYNTPLHLAATAGDVRIIELLIEYKARVDCLNEMQETPLHRAAAYDHADAVEFLIKKGARLEKHDKDNFTPLLIAACKGHASTIQKLLDCGADISAMDKNEKTAIYWAAEEDKVEALQVLLNNPYSRDMLDISDRYDSVPLHVACQNGYLGIVKMLLDHGADMEYKNEEEQTPLHLAAKNGKTHCVKELLQRNKLLIQDEDEESNTALHLASFHGFPKTCDLLIQAGGDVESRNCIQWTPLDCAAAKGWPKTVKVLLEADCPVDPMDKSKTTPLHLASSRGHVEVVNILMKWNASMTQRDTNGMNCLDLAIDNGHKDVAFAIINSDKWEEALRNETLDLATGLRSTPMRKLIKKMPDVAERAFYRCTSANMGNSDHPDYEITFNYEFLDDMYAIWRENSGTSDAMSSSGSDIYNEDFTLKESAKPYTSDSTILKKNHPLSIMVNARREDLLAHPLVTSLLRHKWNSFGRYFYYINLFIYFIFLGFLTAYVIAQRPPFRLLDDYKLSKCGDVNCNNETFSCFRIENYWCGKNECLAPNFVAVTIGKWIIIGLSALNLFREIQQIFTQKLNYLSWENLLEWIMYIFAILFVVDFQGCQRESGIRLEWQWQIGAFCIFLAWMELVLFIRKVPRFGIYVVMFTDVLQTFIRFFLVFLLFMIAFALSYFMLFQNQVAFDNIGKSLVKTAVMMIGEFEFDSIFYGDEKLNYPEISYLLFVLFLVLMSIIIMNLLVGLAVDDIKAVQDQAVLKRLAMQVELALDVEGFLPHFIRRRFVLHKETLQPGKPPSCIKRVFKLGDAALSAVSIANALNPELDEIEKVQEAQEQLQEQVKNIRYRLKNIRSQNDRVESMLETLLKVQNVRWEEQDTNDDVDNN</sequence>
<dbReference type="PRINTS" id="PR01415">
    <property type="entry name" value="ANKYRIN"/>
</dbReference>
<keyword evidence="16" id="KW-1185">Reference proteome</keyword>
<dbReference type="Pfam" id="PF00520">
    <property type="entry name" value="Ion_trans"/>
    <property type="match status" value="1"/>
</dbReference>
<gene>
    <name evidence="15" type="ORF">OFUS_LOCUS23586</name>
</gene>
<dbReference type="InterPro" id="IPR005821">
    <property type="entry name" value="Ion_trans_dom"/>
</dbReference>
<evidence type="ECO:0000256" key="3">
    <source>
        <dbReference type="ARBA" id="ARBA00022606"/>
    </source>
</evidence>
<evidence type="ECO:0000256" key="4">
    <source>
        <dbReference type="ARBA" id="ARBA00022692"/>
    </source>
</evidence>
<dbReference type="SUPFAM" id="SSF48403">
    <property type="entry name" value="Ankyrin repeat"/>
    <property type="match status" value="2"/>
</dbReference>
<feature type="transmembrane region" description="Helical" evidence="13">
    <location>
        <begin position="1060"/>
        <end position="1081"/>
    </location>
</feature>
<keyword evidence="6 13" id="KW-1133">Transmembrane helix</keyword>
<accession>A0A8J1TB96</accession>
<feature type="domain" description="Ion transport" evidence="14">
    <location>
        <begin position="961"/>
        <end position="1157"/>
    </location>
</feature>
<dbReference type="PROSITE" id="PS50088">
    <property type="entry name" value="ANK_REPEAT"/>
    <property type="match status" value="12"/>
</dbReference>
<feature type="region of interest" description="Disordered" evidence="12">
    <location>
        <begin position="50"/>
        <end position="102"/>
    </location>
</feature>
<evidence type="ECO:0000256" key="9">
    <source>
        <dbReference type="ARBA" id="ARBA00023136"/>
    </source>
</evidence>
<feature type="coiled-coil region" evidence="11">
    <location>
        <begin position="1221"/>
        <end position="1269"/>
    </location>
</feature>
<keyword evidence="10" id="KW-0407">Ion channel</keyword>
<evidence type="ECO:0000256" key="7">
    <source>
        <dbReference type="ARBA" id="ARBA00023043"/>
    </source>
</evidence>
<evidence type="ECO:0000313" key="15">
    <source>
        <dbReference type="EMBL" id="CAH1799595.1"/>
    </source>
</evidence>
<evidence type="ECO:0000256" key="10">
    <source>
        <dbReference type="ARBA" id="ARBA00023303"/>
    </source>
</evidence>
<feature type="region of interest" description="Disordered" evidence="12">
    <location>
        <begin position="206"/>
        <end position="241"/>
    </location>
</feature>
<evidence type="ECO:0000256" key="12">
    <source>
        <dbReference type="SAM" id="MobiDB-lite"/>
    </source>
</evidence>
<dbReference type="Pfam" id="PF12796">
    <property type="entry name" value="Ank_2"/>
    <property type="match status" value="5"/>
</dbReference>
<comment type="caution">
    <text evidence="15">The sequence shown here is derived from an EMBL/GenBank/DDBJ whole genome shotgun (WGS) entry which is preliminary data.</text>
</comment>
<dbReference type="GO" id="GO:0005216">
    <property type="term" value="F:monoatomic ion channel activity"/>
    <property type="evidence" value="ECO:0007669"/>
    <property type="project" value="InterPro"/>
</dbReference>